<accession>A0A101HFP8</accession>
<dbReference type="Pfam" id="PF08308">
    <property type="entry name" value="PEGA"/>
    <property type="match status" value="1"/>
</dbReference>
<feature type="chain" id="PRO_5007096890" description="PEGA domain-containing protein" evidence="1">
    <location>
        <begin position="19"/>
        <end position="211"/>
    </location>
</feature>
<organism evidence="3 4">
    <name type="scientific">Proteiniphilum acetatigenes</name>
    <dbReference type="NCBI Taxonomy" id="294710"/>
    <lineage>
        <taxon>Bacteria</taxon>
        <taxon>Pseudomonadati</taxon>
        <taxon>Bacteroidota</taxon>
        <taxon>Bacteroidia</taxon>
        <taxon>Bacteroidales</taxon>
        <taxon>Dysgonomonadaceae</taxon>
        <taxon>Proteiniphilum</taxon>
    </lineage>
</organism>
<dbReference type="Proteomes" id="UP000053860">
    <property type="component" value="Unassembled WGS sequence"/>
</dbReference>
<evidence type="ECO:0000259" key="2">
    <source>
        <dbReference type="Pfam" id="PF08308"/>
    </source>
</evidence>
<gene>
    <name evidence="3" type="ORF">XD92_1473</name>
</gene>
<comment type="caution">
    <text evidence="3">The sequence shown here is derived from an EMBL/GenBank/DDBJ whole genome shotgun (WGS) entry which is preliminary data.</text>
</comment>
<dbReference type="EMBL" id="LGGN01000348">
    <property type="protein sequence ID" value="KUK75869.1"/>
    <property type="molecule type" value="Genomic_DNA"/>
</dbReference>
<evidence type="ECO:0000313" key="4">
    <source>
        <dbReference type="Proteomes" id="UP000053860"/>
    </source>
</evidence>
<protein>
    <recommendedName>
        <fullName evidence="2">PEGA domain-containing protein</fullName>
    </recommendedName>
</protein>
<proteinExistence type="predicted"/>
<reference evidence="4" key="1">
    <citation type="journal article" date="2015" name="MBio">
        <title>Genome-Resolved Metagenomic Analysis Reveals Roles for Candidate Phyla and Other Microbial Community Members in Biogeochemical Transformations in Oil Reservoirs.</title>
        <authorList>
            <person name="Hu P."/>
            <person name="Tom L."/>
            <person name="Singh A."/>
            <person name="Thomas B.C."/>
            <person name="Baker B.J."/>
            <person name="Piceno Y.M."/>
            <person name="Andersen G.L."/>
            <person name="Banfield J.F."/>
        </authorList>
    </citation>
    <scope>NUCLEOTIDE SEQUENCE [LARGE SCALE GENOMIC DNA]</scope>
</reference>
<feature type="non-terminal residue" evidence="3">
    <location>
        <position position="211"/>
    </location>
</feature>
<sequence>MLWKSLTFLLVLYMNATAQQLPQMRVVDTPRLLRNEMVGSQHRDANNRIAAAIKIISDMDGFTYQSNNGIVEVERSPGVDIVYLQPDERVLDIHQSGYEPLKLILSEYDIKLESRQVWEVKVTGEKKPVPVTILSTPSDAEKILDGKSLGTGETFIIIPGKHELRLRKAGYKELVRTIEVSERQTLFRDLNLQEVVPVMVTIQSTPREADI</sequence>
<feature type="domain" description="PEGA" evidence="2">
    <location>
        <begin position="131"/>
        <end position="194"/>
    </location>
</feature>
<name>A0A101HFP8_9BACT</name>
<evidence type="ECO:0000313" key="3">
    <source>
        <dbReference type="EMBL" id="KUK75869.1"/>
    </source>
</evidence>
<evidence type="ECO:0000256" key="1">
    <source>
        <dbReference type="SAM" id="SignalP"/>
    </source>
</evidence>
<dbReference type="AlphaFoldDB" id="A0A101HFP8"/>
<keyword evidence="1" id="KW-0732">Signal</keyword>
<feature type="signal peptide" evidence="1">
    <location>
        <begin position="1"/>
        <end position="18"/>
    </location>
</feature>
<dbReference type="InterPro" id="IPR013229">
    <property type="entry name" value="PEGA"/>
</dbReference>